<dbReference type="PROSITE" id="PS51296">
    <property type="entry name" value="RIESKE"/>
    <property type="match status" value="1"/>
</dbReference>
<dbReference type="Gene3D" id="3.30.390.30">
    <property type="match status" value="1"/>
</dbReference>
<keyword evidence="8" id="KW-0408">Iron</keyword>
<comment type="similarity">
    <text evidence="2">Belongs to the FAD-dependent oxidoreductase family.</text>
</comment>
<keyword evidence="4" id="KW-0001">2Fe-2S</keyword>
<dbReference type="PANTHER" id="PTHR43557:SF2">
    <property type="entry name" value="RIESKE DOMAIN-CONTAINING PROTEIN-RELATED"/>
    <property type="match status" value="1"/>
</dbReference>
<dbReference type="InterPro" id="IPR050446">
    <property type="entry name" value="FAD-oxidoreductase/Apoptosis"/>
</dbReference>
<dbReference type="GO" id="GO:0005737">
    <property type="term" value="C:cytoplasm"/>
    <property type="evidence" value="ECO:0007669"/>
    <property type="project" value="TreeGrafter"/>
</dbReference>
<evidence type="ECO:0000256" key="5">
    <source>
        <dbReference type="ARBA" id="ARBA00022723"/>
    </source>
</evidence>
<dbReference type="GO" id="GO:0046872">
    <property type="term" value="F:metal ion binding"/>
    <property type="evidence" value="ECO:0007669"/>
    <property type="project" value="UniProtKB-KW"/>
</dbReference>
<gene>
    <name evidence="11" type="ORF">L211DRAFT_783205</name>
</gene>
<dbReference type="CDD" id="cd03478">
    <property type="entry name" value="Rieske_AIFL_N"/>
    <property type="match status" value="1"/>
</dbReference>
<dbReference type="InterPro" id="IPR017941">
    <property type="entry name" value="Rieske_2Fe-2S"/>
</dbReference>
<keyword evidence="9" id="KW-0411">Iron-sulfur</keyword>
<dbReference type="Pfam" id="PF14759">
    <property type="entry name" value="Reductase_C"/>
    <property type="match status" value="1"/>
</dbReference>
<dbReference type="InParanoid" id="A0A3N4LUD2"/>
<dbReference type="InterPro" id="IPR016156">
    <property type="entry name" value="FAD/NAD-linked_Rdtase_dimer_sf"/>
</dbReference>
<dbReference type="STRING" id="1051890.A0A3N4LUD2"/>
<dbReference type="InterPro" id="IPR023753">
    <property type="entry name" value="FAD/NAD-binding_dom"/>
</dbReference>
<protein>
    <recommendedName>
        <fullName evidence="10">Rieske domain-containing protein</fullName>
    </recommendedName>
</protein>
<evidence type="ECO:0000313" key="11">
    <source>
        <dbReference type="EMBL" id="RPB25288.1"/>
    </source>
</evidence>
<dbReference type="GO" id="GO:0016651">
    <property type="term" value="F:oxidoreductase activity, acting on NAD(P)H"/>
    <property type="evidence" value="ECO:0007669"/>
    <property type="project" value="TreeGrafter"/>
</dbReference>
<evidence type="ECO:0000259" key="10">
    <source>
        <dbReference type="PROSITE" id="PS51296"/>
    </source>
</evidence>
<evidence type="ECO:0000256" key="1">
    <source>
        <dbReference type="ARBA" id="ARBA00001974"/>
    </source>
</evidence>
<dbReference type="InterPro" id="IPR028202">
    <property type="entry name" value="Reductase_C"/>
</dbReference>
<dbReference type="SUPFAM" id="SSF50022">
    <property type="entry name" value="ISP domain"/>
    <property type="match status" value="1"/>
</dbReference>
<dbReference type="FunCoup" id="A0A3N4LUD2">
    <property type="interactions" value="376"/>
</dbReference>
<evidence type="ECO:0000256" key="6">
    <source>
        <dbReference type="ARBA" id="ARBA00022827"/>
    </source>
</evidence>
<dbReference type="GO" id="GO:0051537">
    <property type="term" value="F:2 iron, 2 sulfur cluster binding"/>
    <property type="evidence" value="ECO:0007669"/>
    <property type="project" value="UniProtKB-KW"/>
</dbReference>
<dbReference type="InterPro" id="IPR036922">
    <property type="entry name" value="Rieske_2Fe-2S_sf"/>
</dbReference>
<dbReference type="Proteomes" id="UP000267821">
    <property type="component" value="Unassembled WGS sequence"/>
</dbReference>
<evidence type="ECO:0000256" key="9">
    <source>
        <dbReference type="ARBA" id="ARBA00023014"/>
    </source>
</evidence>
<evidence type="ECO:0000256" key="8">
    <source>
        <dbReference type="ARBA" id="ARBA00023004"/>
    </source>
</evidence>
<dbReference type="Pfam" id="PF07992">
    <property type="entry name" value="Pyr_redox_2"/>
    <property type="match status" value="1"/>
</dbReference>
<dbReference type="InterPro" id="IPR036188">
    <property type="entry name" value="FAD/NAD-bd_sf"/>
</dbReference>
<name>A0A3N4LUD2_9PEZI</name>
<evidence type="ECO:0000256" key="3">
    <source>
        <dbReference type="ARBA" id="ARBA00022630"/>
    </source>
</evidence>
<dbReference type="PANTHER" id="PTHR43557">
    <property type="entry name" value="APOPTOSIS-INDUCING FACTOR 1"/>
    <property type="match status" value="1"/>
</dbReference>
<dbReference type="PRINTS" id="PR00368">
    <property type="entry name" value="FADPNR"/>
</dbReference>
<dbReference type="AlphaFoldDB" id="A0A3N4LUD2"/>
<sequence>MTTEFKLKLQDNPNDIPNGHKVEVDVDGIEGGKVLLLKVNGTLRALNPRCTHYGAPLVKGVVTGDGRITCPWHGACFHIDTGDIENAPALDYLNSFPVQVRNSEVFITASEEKIKSGRRRPEIQCKAVNTGEHVVVVGGGSGAIGAIESLREKGFTGLITCISKEPYYPIDRTRISKALATDLQKLQWRDSEFFKNAGVDFRLGTTVSEVDFNHKKVKLEDGQEVSYTKVILATGGTPKRLPIEGFNLGNVFLLRGVDDARAIVEAVGDKKDKKIVVIGSSFIGMELGNYLANQKNDVTIIGMESAPLERVMGAQIGQVFQKLVTSAGAKFKMSASVERATPSVADPTKVGGIQLKFDEIIPADLVILGVGVTPETRYIKDESLLLKDKSLEVDDHYRVKGVQDAYAVGDIASYPYKGPGAKEASLVRIEHWNVAQGCGRLVGAHIAKGEKPTSFIPIFWSALGVQLRYCGNTMPRGYDDIVVQGNLEEAKFIAFYTLGEIVVAVASMQKDPAMAQAAELMRRGGMLTKSELKAGGDIMKVDVTARVAI</sequence>
<proteinExistence type="inferred from homology"/>
<evidence type="ECO:0000256" key="2">
    <source>
        <dbReference type="ARBA" id="ARBA00006442"/>
    </source>
</evidence>
<keyword evidence="12" id="KW-1185">Reference proteome</keyword>
<evidence type="ECO:0000256" key="7">
    <source>
        <dbReference type="ARBA" id="ARBA00023002"/>
    </source>
</evidence>
<dbReference type="SUPFAM" id="SSF51905">
    <property type="entry name" value="FAD/NAD(P)-binding domain"/>
    <property type="match status" value="2"/>
</dbReference>
<keyword evidence="6" id="KW-0274">FAD</keyword>
<evidence type="ECO:0000313" key="12">
    <source>
        <dbReference type="Proteomes" id="UP000267821"/>
    </source>
</evidence>
<evidence type="ECO:0000256" key="4">
    <source>
        <dbReference type="ARBA" id="ARBA00022714"/>
    </source>
</evidence>
<dbReference type="OrthoDB" id="6029at2759"/>
<keyword evidence="5" id="KW-0479">Metal-binding</keyword>
<keyword evidence="3" id="KW-0285">Flavoprotein</keyword>
<dbReference type="SUPFAM" id="SSF55424">
    <property type="entry name" value="FAD/NAD-linked reductases, dimerisation (C-terminal) domain"/>
    <property type="match status" value="1"/>
</dbReference>
<reference evidence="11 12" key="1">
    <citation type="journal article" date="2018" name="Nat. Ecol. Evol.">
        <title>Pezizomycetes genomes reveal the molecular basis of ectomycorrhizal truffle lifestyle.</title>
        <authorList>
            <person name="Murat C."/>
            <person name="Payen T."/>
            <person name="Noel B."/>
            <person name="Kuo A."/>
            <person name="Morin E."/>
            <person name="Chen J."/>
            <person name="Kohler A."/>
            <person name="Krizsan K."/>
            <person name="Balestrini R."/>
            <person name="Da Silva C."/>
            <person name="Montanini B."/>
            <person name="Hainaut M."/>
            <person name="Levati E."/>
            <person name="Barry K.W."/>
            <person name="Belfiori B."/>
            <person name="Cichocki N."/>
            <person name="Clum A."/>
            <person name="Dockter R.B."/>
            <person name="Fauchery L."/>
            <person name="Guy J."/>
            <person name="Iotti M."/>
            <person name="Le Tacon F."/>
            <person name="Lindquist E.A."/>
            <person name="Lipzen A."/>
            <person name="Malagnac F."/>
            <person name="Mello A."/>
            <person name="Molinier V."/>
            <person name="Miyauchi S."/>
            <person name="Poulain J."/>
            <person name="Riccioni C."/>
            <person name="Rubini A."/>
            <person name="Sitrit Y."/>
            <person name="Splivallo R."/>
            <person name="Traeger S."/>
            <person name="Wang M."/>
            <person name="Zifcakova L."/>
            <person name="Wipf D."/>
            <person name="Zambonelli A."/>
            <person name="Paolocci F."/>
            <person name="Nowrousian M."/>
            <person name="Ottonello S."/>
            <person name="Baldrian P."/>
            <person name="Spatafora J.W."/>
            <person name="Henrissat B."/>
            <person name="Nagy L.G."/>
            <person name="Aury J.M."/>
            <person name="Wincker P."/>
            <person name="Grigoriev I.V."/>
            <person name="Bonfante P."/>
            <person name="Martin F.M."/>
        </authorList>
    </citation>
    <scope>NUCLEOTIDE SEQUENCE [LARGE SCALE GENOMIC DNA]</scope>
    <source>
        <strain evidence="11 12">ATCC MYA-4762</strain>
    </source>
</reference>
<dbReference type="EMBL" id="ML121538">
    <property type="protein sequence ID" value="RPB25288.1"/>
    <property type="molecule type" value="Genomic_DNA"/>
</dbReference>
<organism evidence="11 12">
    <name type="scientific">Terfezia boudieri ATCC MYA-4762</name>
    <dbReference type="NCBI Taxonomy" id="1051890"/>
    <lineage>
        <taxon>Eukaryota</taxon>
        <taxon>Fungi</taxon>
        <taxon>Dikarya</taxon>
        <taxon>Ascomycota</taxon>
        <taxon>Pezizomycotina</taxon>
        <taxon>Pezizomycetes</taxon>
        <taxon>Pezizales</taxon>
        <taxon>Pezizaceae</taxon>
        <taxon>Terfezia</taxon>
    </lineage>
</organism>
<keyword evidence="7" id="KW-0560">Oxidoreductase</keyword>
<accession>A0A3N4LUD2</accession>
<dbReference type="Gene3D" id="2.102.10.10">
    <property type="entry name" value="Rieske [2Fe-2S] iron-sulphur domain"/>
    <property type="match status" value="1"/>
</dbReference>
<feature type="domain" description="Rieske" evidence="10">
    <location>
        <begin position="8"/>
        <end position="107"/>
    </location>
</feature>
<dbReference type="PRINTS" id="PR00411">
    <property type="entry name" value="PNDRDTASEI"/>
</dbReference>
<dbReference type="Pfam" id="PF00355">
    <property type="entry name" value="Rieske"/>
    <property type="match status" value="1"/>
</dbReference>
<dbReference type="Gene3D" id="3.50.50.60">
    <property type="entry name" value="FAD/NAD(P)-binding domain"/>
    <property type="match status" value="2"/>
</dbReference>
<comment type="cofactor">
    <cofactor evidence="1">
        <name>FAD</name>
        <dbReference type="ChEBI" id="CHEBI:57692"/>
    </cofactor>
</comment>